<evidence type="ECO:0000256" key="4">
    <source>
        <dbReference type="ARBA" id="ARBA00023284"/>
    </source>
</evidence>
<dbReference type="STRING" id="477680.SAMN05421788_11846"/>
<dbReference type="Proteomes" id="UP000186917">
    <property type="component" value="Unassembled WGS sequence"/>
</dbReference>
<dbReference type="Pfam" id="PF14289">
    <property type="entry name" value="DUF4369"/>
    <property type="match status" value="1"/>
</dbReference>
<evidence type="ECO:0000313" key="9">
    <source>
        <dbReference type="Proteomes" id="UP000186917"/>
    </source>
</evidence>
<dbReference type="InterPro" id="IPR025380">
    <property type="entry name" value="DUF4369"/>
</dbReference>
<keyword evidence="5" id="KW-0175">Coiled coil</keyword>
<dbReference type="EMBL" id="FTOR01000018">
    <property type="protein sequence ID" value="SIT34690.1"/>
    <property type="molecule type" value="Genomic_DNA"/>
</dbReference>
<dbReference type="OrthoDB" id="714321at2"/>
<evidence type="ECO:0000259" key="7">
    <source>
        <dbReference type="PROSITE" id="PS51352"/>
    </source>
</evidence>
<dbReference type="Pfam" id="PF00578">
    <property type="entry name" value="AhpC-TSA"/>
    <property type="match status" value="1"/>
</dbReference>
<protein>
    <recommendedName>
        <fullName evidence="7">Thioredoxin domain-containing protein</fullName>
    </recommendedName>
</protein>
<keyword evidence="3" id="KW-1015">Disulfide bond</keyword>
<feature type="domain" description="Thioredoxin" evidence="7">
    <location>
        <begin position="238"/>
        <end position="373"/>
    </location>
</feature>
<dbReference type="SUPFAM" id="SSF52833">
    <property type="entry name" value="Thioredoxin-like"/>
    <property type="match status" value="1"/>
</dbReference>
<dbReference type="RefSeq" id="WP_076382907.1">
    <property type="nucleotide sequence ID" value="NZ_AP017422.1"/>
</dbReference>
<evidence type="ECO:0000256" key="2">
    <source>
        <dbReference type="ARBA" id="ARBA00022748"/>
    </source>
</evidence>
<feature type="signal peptide" evidence="6">
    <location>
        <begin position="1"/>
        <end position="19"/>
    </location>
</feature>
<dbReference type="InterPro" id="IPR000866">
    <property type="entry name" value="AhpC/TSA"/>
</dbReference>
<evidence type="ECO:0000256" key="3">
    <source>
        <dbReference type="ARBA" id="ARBA00023157"/>
    </source>
</evidence>
<dbReference type="InterPro" id="IPR050553">
    <property type="entry name" value="Thioredoxin_ResA/DsbE_sf"/>
</dbReference>
<evidence type="ECO:0000256" key="6">
    <source>
        <dbReference type="SAM" id="SignalP"/>
    </source>
</evidence>
<feature type="chain" id="PRO_5011614057" description="Thioredoxin domain-containing protein" evidence="6">
    <location>
        <begin position="20"/>
        <end position="373"/>
    </location>
</feature>
<keyword evidence="4" id="KW-0676">Redox-active center</keyword>
<dbReference type="GO" id="GO:0030313">
    <property type="term" value="C:cell envelope"/>
    <property type="evidence" value="ECO:0007669"/>
    <property type="project" value="UniProtKB-SubCell"/>
</dbReference>
<comment type="subcellular location">
    <subcellularLocation>
        <location evidence="1">Cell envelope</location>
    </subcellularLocation>
</comment>
<feature type="coiled-coil region" evidence="5">
    <location>
        <begin position="117"/>
        <end position="178"/>
    </location>
</feature>
<gene>
    <name evidence="8" type="ORF">SAMN05421788_11846</name>
</gene>
<keyword evidence="9" id="KW-1185">Reference proteome</keyword>
<dbReference type="KEGG" id="fln:FLA_0833"/>
<dbReference type="Gene3D" id="3.40.30.10">
    <property type="entry name" value="Glutaredoxin"/>
    <property type="match status" value="1"/>
</dbReference>
<evidence type="ECO:0000313" key="8">
    <source>
        <dbReference type="EMBL" id="SIT34690.1"/>
    </source>
</evidence>
<name>A0A173MB95_9BACT</name>
<dbReference type="PANTHER" id="PTHR42852:SF6">
    <property type="entry name" value="THIOL:DISULFIDE INTERCHANGE PROTEIN DSBE"/>
    <property type="match status" value="1"/>
</dbReference>
<dbReference type="AlphaFoldDB" id="A0A173MB95"/>
<organism evidence="8 9">
    <name type="scientific">Filimonas lacunae</name>
    <dbReference type="NCBI Taxonomy" id="477680"/>
    <lineage>
        <taxon>Bacteria</taxon>
        <taxon>Pseudomonadati</taxon>
        <taxon>Bacteroidota</taxon>
        <taxon>Chitinophagia</taxon>
        <taxon>Chitinophagales</taxon>
        <taxon>Chitinophagaceae</taxon>
        <taxon>Filimonas</taxon>
    </lineage>
</organism>
<keyword evidence="2" id="KW-0201">Cytochrome c-type biogenesis</keyword>
<dbReference type="InterPro" id="IPR036249">
    <property type="entry name" value="Thioredoxin-like_sf"/>
</dbReference>
<dbReference type="CDD" id="cd02966">
    <property type="entry name" value="TlpA_like_family"/>
    <property type="match status" value="1"/>
</dbReference>
<proteinExistence type="predicted"/>
<reference evidence="9" key="1">
    <citation type="submission" date="2017-01" db="EMBL/GenBank/DDBJ databases">
        <authorList>
            <person name="Varghese N."/>
            <person name="Submissions S."/>
        </authorList>
    </citation>
    <scope>NUCLEOTIDE SEQUENCE [LARGE SCALE GENOMIC DNA]</scope>
    <source>
        <strain evidence="9">DSM 21054</strain>
    </source>
</reference>
<sequence length="373" mass="42132">MKCCLIGFLCILYFSQTQAQGKFVVEGEIAAVYNGKYMYLWGIDFSKMNPEIHDSALIKNGKFRFSGTINTPALLASLYLKDVKHFFTQLYVEPKVVRLKAIPRNGNGTPATAQIDKSKVNSQYKEWREKNDSAKNEVFRLYPLIDSLEKAGADSLVVRALQERLAGLKEVLLKKEIDFVRTHPKAYLSLYWLSYEMSGSLSSRPALLNGLFDSLNPALQQLPEGIALKKAIGYATGIQPGKKLPAFSIPDSTGTWYSLDSFKGKYILLDFWASWCKPCIEKMPELKELYSSYHHKGLDIVGISMDYDRKSWLKSLQLHQLPWVQLSQLKGWASPIAGELNITYLPQTILVDSNRNIVAIDPILPAKLKELLP</sequence>
<dbReference type="GO" id="GO:0017004">
    <property type="term" value="P:cytochrome complex assembly"/>
    <property type="evidence" value="ECO:0007669"/>
    <property type="project" value="UniProtKB-KW"/>
</dbReference>
<dbReference type="InterPro" id="IPR013766">
    <property type="entry name" value="Thioredoxin_domain"/>
</dbReference>
<evidence type="ECO:0000256" key="5">
    <source>
        <dbReference type="SAM" id="Coils"/>
    </source>
</evidence>
<keyword evidence="6" id="KW-0732">Signal</keyword>
<dbReference type="PROSITE" id="PS51352">
    <property type="entry name" value="THIOREDOXIN_2"/>
    <property type="match status" value="1"/>
</dbReference>
<accession>A0A173MB95</accession>
<evidence type="ECO:0000256" key="1">
    <source>
        <dbReference type="ARBA" id="ARBA00004196"/>
    </source>
</evidence>
<dbReference type="PANTHER" id="PTHR42852">
    <property type="entry name" value="THIOL:DISULFIDE INTERCHANGE PROTEIN DSBE"/>
    <property type="match status" value="1"/>
</dbReference>